<evidence type="ECO:0000313" key="8">
    <source>
        <dbReference type="Proteomes" id="UP001153636"/>
    </source>
</evidence>
<dbReference type="PROSITE" id="PS50950">
    <property type="entry name" value="ZF_THAP"/>
    <property type="match status" value="1"/>
</dbReference>
<keyword evidence="1" id="KW-0479">Metal-binding</keyword>
<reference evidence="7" key="1">
    <citation type="submission" date="2022-01" db="EMBL/GenBank/DDBJ databases">
        <authorList>
            <person name="King R."/>
        </authorList>
    </citation>
    <scope>NUCLEOTIDE SEQUENCE</scope>
</reference>
<dbReference type="EMBL" id="OV651826">
    <property type="protein sequence ID" value="CAH1103043.1"/>
    <property type="molecule type" value="Genomic_DNA"/>
</dbReference>
<keyword evidence="8" id="KW-1185">Reference proteome</keyword>
<dbReference type="GO" id="GO:0008270">
    <property type="term" value="F:zinc ion binding"/>
    <property type="evidence" value="ECO:0007669"/>
    <property type="project" value="UniProtKB-KW"/>
</dbReference>
<evidence type="ECO:0000256" key="3">
    <source>
        <dbReference type="ARBA" id="ARBA00022833"/>
    </source>
</evidence>
<protein>
    <recommendedName>
        <fullName evidence="6">THAP-type domain-containing protein</fullName>
    </recommendedName>
</protein>
<dbReference type="InterPro" id="IPR006612">
    <property type="entry name" value="THAP_Znf"/>
</dbReference>
<keyword evidence="2 5" id="KW-0863">Zinc-finger</keyword>
<evidence type="ECO:0000256" key="1">
    <source>
        <dbReference type="ARBA" id="ARBA00022723"/>
    </source>
</evidence>
<proteinExistence type="predicted"/>
<evidence type="ECO:0000259" key="6">
    <source>
        <dbReference type="PROSITE" id="PS50950"/>
    </source>
</evidence>
<dbReference type="Pfam" id="PF05485">
    <property type="entry name" value="THAP"/>
    <property type="match status" value="1"/>
</dbReference>
<keyword evidence="3" id="KW-0862">Zinc</keyword>
<dbReference type="AlphaFoldDB" id="A0A9P0CM25"/>
<evidence type="ECO:0000313" key="7">
    <source>
        <dbReference type="EMBL" id="CAH1103043.1"/>
    </source>
</evidence>
<accession>A0A9P0CM25</accession>
<dbReference type="GO" id="GO:0003677">
    <property type="term" value="F:DNA binding"/>
    <property type="evidence" value="ECO:0007669"/>
    <property type="project" value="UniProtKB-UniRule"/>
</dbReference>
<dbReference type="SMART" id="SM00980">
    <property type="entry name" value="THAP"/>
    <property type="match status" value="1"/>
</dbReference>
<feature type="domain" description="THAP-type" evidence="6">
    <location>
        <begin position="1"/>
        <end position="74"/>
    </location>
</feature>
<gene>
    <name evidence="7" type="ORF">PSYICH_LOCUS4539</name>
</gene>
<dbReference type="SMART" id="SM00692">
    <property type="entry name" value="DM3"/>
    <property type="match status" value="1"/>
</dbReference>
<dbReference type="InterPro" id="IPR038441">
    <property type="entry name" value="THAP_Znf_sf"/>
</dbReference>
<dbReference type="SUPFAM" id="SSF57716">
    <property type="entry name" value="Glucocorticoid receptor-like (DNA-binding domain)"/>
    <property type="match status" value="1"/>
</dbReference>
<dbReference type="Proteomes" id="UP001153636">
    <property type="component" value="Chromosome 14"/>
</dbReference>
<evidence type="ECO:0000256" key="2">
    <source>
        <dbReference type="ARBA" id="ARBA00022771"/>
    </source>
</evidence>
<name>A0A9P0CM25_9CUCU</name>
<sequence>MPCIICRAGESEVMKMHYFPSNLERSKNWQEILGIKYSGDSLRNYRICNKHFTSESYIDLIGYKLRNDAVPMAWLSFSKSVPKVLSEYNAEHITSITASGSGLLSSACVGKENVEDNFEELASEITLKNEGLPQPDVSETSSTGQRTKIFRNIENFGKLPKLFNKQNTF</sequence>
<evidence type="ECO:0000256" key="5">
    <source>
        <dbReference type="PROSITE-ProRule" id="PRU00309"/>
    </source>
</evidence>
<organism evidence="7 8">
    <name type="scientific">Psylliodes chrysocephalus</name>
    <dbReference type="NCBI Taxonomy" id="3402493"/>
    <lineage>
        <taxon>Eukaryota</taxon>
        <taxon>Metazoa</taxon>
        <taxon>Ecdysozoa</taxon>
        <taxon>Arthropoda</taxon>
        <taxon>Hexapoda</taxon>
        <taxon>Insecta</taxon>
        <taxon>Pterygota</taxon>
        <taxon>Neoptera</taxon>
        <taxon>Endopterygota</taxon>
        <taxon>Coleoptera</taxon>
        <taxon>Polyphaga</taxon>
        <taxon>Cucujiformia</taxon>
        <taxon>Chrysomeloidea</taxon>
        <taxon>Chrysomelidae</taxon>
        <taxon>Galerucinae</taxon>
        <taxon>Alticini</taxon>
        <taxon>Psylliodes</taxon>
    </lineage>
</organism>
<keyword evidence="4 5" id="KW-0238">DNA-binding</keyword>
<evidence type="ECO:0000256" key="4">
    <source>
        <dbReference type="ARBA" id="ARBA00023125"/>
    </source>
</evidence>
<dbReference type="Gene3D" id="6.20.210.20">
    <property type="entry name" value="THAP domain"/>
    <property type="match status" value="1"/>
</dbReference>
<dbReference type="OrthoDB" id="6772549at2759"/>